<evidence type="ECO:0000313" key="3">
    <source>
        <dbReference type="EMBL" id="MBB5130416.1"/>
    </source>
</evidence>
<dbReference type="Proteomes" id="UP000578449">
    <property type="component" value="Unassembled WGS sequence"/>
</dbReference>
<dbReference type="AlphaFoldDB" id="A0A840NW65"/>
<name>A0A840NW65_9ACTN</name>
<dbReference type="Gene3D" id="3.30.450.40">
    <property type="match status" value="1"/>
</dbReference>
<gene>
    <name evidence="3" type="ORF">HNP84_000104</name>
</gene>
<dbReference type="Pfam" id="PF01590">
    <property type="entry name" value="GAF"/>
    <property type="match status" value="1"/>
</dbReference>
<reference evidence="3 4" key="1">
    <citation type="submission" date="2020-08" db="EMBL/GenBank/DDBJ databases">
        <title>Genomic Encyclopedia of Type Strains, Phase IV (KMG-IV): sequencing the most valuable type-strain genomes for metagenomic binning, comparative biology and taxonomic classification.</title>
        <authorList>
            <person name="Goeker M."/>
        </authorList>
    </citation>
    <scope>NUCLEOTIDE SEQUENCE [LARGE SCALE GENOMIC DNA]</scope>
    <source>
        <strain evidence="3 4">DSM 45615</strain>
    </source>
</reference>
<organism evidence="3 4">
    <name type="scientific">Thermocatellispora tengchongensis</name>
    <dbReference type="NCBI Taxonomy" id="1073253"/>
    <lineage>
        <taxon>Bacteria</taxon>
        <taxon>Bacillati</taxon>
        <taxon>Actinomycetota</taxon>
        <taxon>Actinomycetes</taxon>
        <taxon>Streptosporangiales</taxon>
        <taxon>Streptosporangiaceae</taxon>
        <taxon>Thermocatellispora</taxon>
    </lineage>
</organism>
<dbReference type="InterPro" id="IPR001867">
    <property type="entry name" value="OmpR/PhoB-type_DNA-bd"/>
</dbReference>
<comment type="caution">
    <text evidence="3">The sequence shown here is derived from an EMBL/GenBank/DDBJ whole genome shotgun (WGS) entry which is preliminary data.</text>
</comment>
<proteinExistence type="predicted"/>
<dbReference type="InterPro" id="IPR029016">
    <property type="entry name" value="GAF-like_dom_sf"/>
</dbReference>
<dbReference type="InterPro" id="IPR003018">
    <property type="entry name" value="GAF"/>
</dbReference>
<evidence type="ECO:0000256" key="1">
    <source>
        <dbReference type="ARBA" id="ARBA00023125"/>
    </source>
</evidence>
<feature type="domain" description="OmpR/PhoB-type" evidence="2">
    <location>
        <begin position="325"/>
        <end position="389"/>
    </location>
</feature>
<dbReference type="GO" id="GO:0000160">
    <property type="term" value="P:phosphorelay signal transduction system"/>
    <property type="evidence" value="ECO:0007669"/>
    <property type="project" value="InterPro"/>
</dbReference>
<dbReference type="SMART" id="SM00862">
    <property type="entry name" value="Trans_reg_C"/>
    <property type="match status" value="1"/>
</dbReference>
<keyword evidence="4" id="KW-1185">Reference proteome</keyword>
<dbReference type="EMBL" id="JACHGN010000001">
    <property type="protein sequence ID" value="MBB5130416.1"/>
    <property type="molecule type" value="Genomic_DNA"/>
</dbReference>
<keyword evidence="1" id="KW-0238">DNA-binding</keyword>
<dbReference type="GO" id="GO:0006355">
    <property type="term" value="P:regulation of DNA-templated transcription"/>
    <property type="evidence" value="ECO:0007669"/>
    <property type="project" value="InterPro"/>
</dbReference>
<sequence length="494" mass="54114">MGDSRHLRTVPVDPVDELDDYAVRLRRWHESAVTGGEVEDGAPRRLISASWRRSLDAGIDPEIRSAPLAYEQSDMRDIRLAHPLNPLLPLLAQTLLPLADQTGHVMVVTDAQGRVLWREGDHATMRRADGIGLTDGFDWGENAVGTNGIGTALAARRSVHVFSSEHLVRVLHPWSCSASPIIDPDTSEVLGCVDISGTFERLHPSTVALVDTTARLAESHLALRARERDDRLRARYESHVRTTSGQPHALVTRSGRIIAGDPARRYGSRIRVPASGGRVSLPGGLTGVLEPFGDGWLLRPVKHDAPSALTLVLLGTDHPYARLDGAIVQLSLRHAEILALLALNPRGMTAEQLSFHLYGDDGNPVTIRAEIHRLRAQLGAAVAAKPYRLACPVEADFLEVKRLLAVRDPAPLARAYPGPLLPRSEAPAIRREREELEGQVRARILLSGSPEDLWIYAQTDQGRHDPQVLERVATLLPPGDHRAITARLRLTAPE</sequence>
<accession>A0A840NW65</accession>
<dbReference type="SUPFAM" id="SSF46894">
    <property type="entry name" value="C-terminal effector domain of the bipartite response regulators"/>
    <property type="match status" value="1"/>
</dbReference>
<evidence type="ECO:0000259" key="2">
    <source>
        <dbReference type="SMART" id="SM00862"/>
    </source>
</evidence>
<dbReference type="GO" id="GO:0003677">
    <property type="term" value="F:DNA binding"/>
    <property type="evidence" value="ECO:0007669"/>
    <property type="project" value="UniProtKB-KW"/>
</dbReference>
<protein>
    <recommendedName>
        <fullName evidence="2">OmpR/PhoB-type domain-containing protein</fullName>
    </recommendedName>
</protein>
<dbReference type="InterPro" id="IPR016032">
    <property type="entry name" value="Sig_transdc_resp-reg_C-effctor"/>
</dbReference>
<dbReference type="RefSeq" id="WP_185047313.1">
    <property type="nucleotide sequence ID" value="NZ_BAABIX010000006.1"/>
</dbReference>
<evidence type="ECO:0000313" key="4">
    <source>
        <dbReference type="Proteomes" id="UP000578449"/>
    </source>
</evidence>